<evidence type="ECO:0000313" key="1">
    <source>
        <dbReference type="EMBL" id="PNX55306.1"/>
    </source>
</evidence>
<reference evidence="1 2" key="2">
    <citation type="journal article" date="2017" name="Front. Plant Sci.">
        <title>Gene Classification and Mining of Molecular Markers Useful in Red Clover (Trifolium pratense) Breeding.</title>
        <authorList>
            <person name="Istvanek J."/>
            <person name="Dluhosova J."/>
            <person name="Dluhos P."/>
            <person name="Patkova L."/>
            <person name="Nedelnik J."/>
            <person name="Repkova J."/>
        </authorList>
    </citation>
    <scope>NUCLEOTIDE SEQUENCE [LARGE SCALE GENOMIC DNA]</scope>
    <source>
        <strain evidence="2">cv. Tatra</strain>
        <tissue evidence="1">Young leaves</tissue>
    </source>
</reference>
<evidence type="ECO:0008006" key="3">
    <source>
        <dbReference type="Google" id="ProtNLM"/>
    </source>
</evidence>
<gene>
    <name evidence="1" type="ORF">L195_g048933</name>
</gene>
<reference evidence="1 2" key="1">
    <citation type="journal article" date="2014" name="Am. J. Bot.">
        <title>Genome assembly and annotation for red clover (Trifolium pratense; Fabaceae).</title>
        <authorList>
            <person name="Istvanek J."/>
            <person name="Jaros M."/>
            <person name="Krenek A."/>
            <person name="Repkova J."/>
        </authorList>
    </citation>
    <scope>NUCLEOTIDE SEQUENCE [LARGE SCALE GENOMIC DNA]</scope>
    <source>
        <strain evidence="2">cv. Tatra</strain>
        <tissue evidence="1">Young leaves</tissue>
    </source>
</reference>
<evidence type="ECO:0000313" key="2">
    <source>
        <dbReference type="Proteomes" id="UP000236291"/>
    </source>
</evidence>
<organism evidence="1 2">
    <name type="scientific">Trifolium pratense</name>
    <name type="common">Red clover</name>
    <dbReference type="NCBI Taxonomy" id="57577"/>
    <lineage>
        <taxon>Eukaryota</taxon>
        <taxon>Viridiplantae</taxon>
        <taxon>Streptophyta</taxon>
        <taxon>Embryophyta</taxon>
        <taxon>Tracheophyta</taxon>
        <taxon>Spermatophyta</taxon>
        <taxon>Magnoliopsida</taxon>
        <taxon>eudicotyledons</taxon>
        <taxon>Gunneridae</taxon>
        <taxon>Pentapetalae</taxon>
        <taxon>rosids</taxon>
        <taxon>fabids</taxon>
        <taxon>Fabales</taxon>
        <taxon>Fabaceae</taxon>
        <taxon>Papilionoideae</taxon>
        <taxon>50 kb inversion clade</taxon>
        <taxon>NPAAA clade</taxon>
        <taxon>Hologalegina</taxon>
        <taxon>IRL clade</taxon>
        <taxon>Trifolieae</taxon>
        <taxon>Trifolium</taxon>
    </lineage>
</organism>
<comment type="caution">
    <text evidence="1">The sequence shown here is derived from an EMBL/GenBank/DDBJ whole genome shotgun (WGS) entry which is preliminary data.</text>
</comment>
<sequence>MHWLIRRHGHYWPTVLSDCIAHAKSCDACQRYRLSASRLPSYTRLSSLGHFEVGPRNSELIFADMLSENTSQPQYQDKMGSDFLNQNS</sequence>
<dbReference type="EMBL" id="ASHM01071063">
    <property type="protein sequence ID" value="PNX55306.1"/>
    <property type="molecule type" value="Genomic_DNA"/>
</dbReference>
<feature type="non-terminal residue" evidence="1">
    <location>
        <position position="88"/>
    </location>
</feature>
<dbReference type="Proteomes" id="UP000236291">
    <property type="component" value="Unassembled WGS sequence"/>
</dbReference>
<accession>A0A2K3JMN6</accession>
<proteinExistence type="predicted"/>
<dbReference type="AlphaFoldDB" id="A0A2K3JMN6"/>
<protein>
    <recommendedName>
        <fullName evidence="3">Integrase zinc-binding domain-containing protein</fullName>
    </recommendedName>
</protein>
<name>A0A2K3JMN6_TRIPR</name>